<dbReference type="Proteomes" id="UP000694621">
    <property type="component" value="Unplaced"/>
</dbReference>
<feature type="region of interest" description="Disordered" evidence="13">
    <location>
        <begin position="212"/>
        <end position="254"/>
    </location>
</feature>
<evidence type="ECO:0000256" key="6">
    <source>
        <dbReference type="ARBA" id="ARBA00022581"/>
    </source>
</evidence>
<dbReference type="Ensembl" id="ENSAMXT00005046977.1">
    <property type="protein sequence ID" value="ENSAMXP00005043204.1"/>
    <property type="gene ID" value="ENSAMXG00005020123.1"/>
</dbReference>
<proteinExistence type="inferred from homology"/>
<dbReference type="GO" id="GO:0051246">
    <property type="term" value="P:regulation of protein metabolic process"/>
    <property type="evidence" value="ECO:0007669"/>
    <property type="project" value="UniProtKB-ARBA"/>
</dbReference>
<sequence>MADFTPHSHHPLYYWCLPQMALYIPLVKNTEPPANMTRMKEKLSLSPYAGMSILTMLEKIGLHLWEVMKNIINHCVNFAELLNSTNFLMCARETMAMMDESKKSTVGLEAQERPGLEARKMEILPVSLYNIGISAEMKIMDDPMKKPNMFAGDYVVLADWLEWESDDEEDEDWSDDEEKDLEASTESTEIWESFLNNDPYNPFCLSCSDGVKTKSSDNMQQQNHTTPGPSEVKTSSSEDVEEHSPKENKKGGTKKVRFSEEVKVHNLVAWSFASREARDGSYWMQLARDRERFKRRVERTEEVLSPCLTSQHRARVWDRLESSATML</sequence>
<dbReference type="GO" id="GO:0034976">
    <property type="term" value="P:response to endoplasmic reticulum stress"/>
    <property type="evidence" value="ECO:0007669"/>
    <property type="project" value="TreeGrafter"/>
</dbReference>
<keyword evidence="8" id="KW-1114">Inhibition of host interferon signaling pathway by virus</keyword>
<evidence type="ECO:0000256" key="3">
    <source>
        <dbReference type="ARBA" id="ARBA00010161"/>
    </source>
</evidence>
<reference evidence="15" key="1">
    <citation type="submission" date="2025-08" db="UniProtKB">
        <authorList>
            <consortium name="Ensembl"/>
        </authorList>
    </citation>
    <scope>IDENTIFICATION</scope>
</reference>
<evidence type="ECO:0000256" key="7">
    <source>
        <dbReference type="ARBA" id="ARBA00022632"/>
    </source>
</evidence>
<keyword evidence="9" id="KW-0426">Late protein</keyword>
<feature type="compositionally biased region" description="Acidic residues" evidence="13">
    <location>
        <begin position="166"/>
        <end position="180"/>
    </location>
</feature>
<evidence type="ECO:0000259" key="14">
    <source>
        <dbReference type="Pfam" id="PF10488"/>
    </source>
</evidence>
<comment type="function">
    <text evidence="1">Interacts with the host phosphatase PP1 catalytic subunit (PPP1CB) and recruits it to dephosphorylate EIF2S1/eIF2alpha and therefore restores the host translation that has been shut-down by the host. Also inhibits the EIF2S1/eIF2alpha-ATF4-DDIT3/CHOP pathway.</text>
</comment>
<evidence type="ECO:0000256" key="4">
    <source>
        <dbReference type="ARBA" id="ARBA00011204"/>
    </source>
</evidence>
<comment type="subunit">
    <text evidence="4">Interacts (via C-terminus) with host PPP1CB.</text>
</comment>
<dbReference type="AlphaFoldDB" id="A0A8B9KXH1"/>
<accession>A0A8B9KXH1</accession>
<evidence type="ECO:0000256" key="2">
    <source>
        <dbReference type="ARBA" id="ARBA00007512"/>
    </source>
</evidence>
<dbReference type="GO" id="GO:0019888">
    <property type="term" value="F:protein phosphatase regulator activity"/>
    <property type="evidence" value="ECO:0007669"/>
    <property type="project" value="TreeGrafter"/>
</dbReference>
<dbReference type="Pfam" id="PF10488">
    <property type="entry name" value="PP1c_bdg"/>
    <property type="match status" value="1"/>
</dbReference>
<comment type="similarity">
    <text evidence="2">Belongs to the asfivirus DP71L family.</text>
</comment>
<feature type="domain" description="Protein phosphatase 1 regulatory subunit 15A/B C-terminal" evidence="14">
    <location>
        <begin position="253"/>
        <end position="320"/>
    </location>
</feature>
<evidence type="ECO:0000256" key="11">
    <source>
        <dbReference type="ARBA" id="ARBA00023280"/>
    </source>
</evidence>
<dbReference type="PANTHER" id="PTHR16489">
    <property type="entry name" value="GH11727P"/>
    <property type="match status" value="1"/>
</dbReference>
<evidence type="ECO:0000313" key="16">
    <source>
        <dbReference type="Proteomes" id="UP000694621"/>
    </source>
</evidence>
<dbReference type="OrthoDB" id="5976067at2759"/>
<dbReference type="GO" id="GO:0000164">
    <property type="term" value="C:protein phosphatase type 1 complex"/>
    <property type="evidence" value="ECO:0007669"/>
    <property type="project" value="TreeGrafter"/>
</dbReference>
<evidence type="ECO:0000256" key="12">
    <source>
        <dbReference type="ARBA" id="ARBA00031298"/>
    </source>
</evidence>
<name>A0A8B9KXH1_ASTMX</name>
<keyword evidence="10" id="KW-0922">Interferon antiviral system evasion</keyword>
<evidence type="ECO:0000256" key="10">
    <source>
        <dbReference type="ARBA" id="ARBA00023258"/>
    </source>
</evidence>
<evidence type="ECO:0000313" key="15">
    <source>
        <dbReference type="Ensembl" id="ENSAMXP00005043204.1"/>
    </source>
</evidence>
<dbReference type="GO" id="GO:0005783">
    <property type="term" value="C:endoplasmic reticulum"/>
    <property type="evidence" value="ECO:0007669"/>
    <property type="project" value="TreeGrafter"/>
</dbReference>
<evidence type="ECO:0000256" key="5">
    <source>
        <dbReference type="ARBA" id="ARBA00019072"/>
    </source>
</evidence>
<evidence type="ECO:0000256" key="9">
    <source>
        <dbReference type="ARBA" id="ARBA00022921"/>
    </source>
</evidence>
<keyword evidence="6" id="KW-0945">Host-virus interaction</keyword>
<comment type="similarity">
    <text evidence="3">Belongs to the PPP1R15 family.</text>
</comment>
<organism evidence="15 16">
    <name type="scientific">Astyanax mexicanus</name>
    <name type="common">Blind cave fish</name>
    <name type="synonym">Astyanax fasciatus mexicanus</name>
    <dbReference type="NCBI Taxonomy" id="7994"/>
    <lineage>
        <taxon>Eukaryota</taxon>
        <taxon>Metazoa</taxon>
        <taxon>Chordata</taxon>
        <taxon>Craniata</taxon>
        <taxon>Vertebrata</taxon>
        <taxon>Euteleostomi</taxon>
        <taxon>Actinopterygii</taxon>
        <taxon>Neopterygii</taxon>
        <taxon>Teleostei</taxon>
        <taxon>Ostariophysi</taxon>
        <taxon>Characiformes</taxon>
        <taxon>Characoidei</taxon>
        <taxon>Acestrorhamphidae</taxon>
        <taxon>Acestrorhamphinae</taxon>
        <taxon>Astyanax</taxon>
    </lineage>
</organism>
<dbReference type="InterPro" id="IPR051254">
    <property type="entry name" value="PPP1R15"/>
</dbReference>
<dbReference type="PANTHER" id="PTHR16489:SF12">
    <property type="entry name" value="GH11727P"/>
    <property type="match status" value="1"/>
</dbReference>
<dbReference type="InterPro" id="IPR019523">
    <property type="entry name" value="Prot_Pase1_reg-su15A/B_C"/>
</dbReference>
<keyword evidence="7" id="KW-1090">Inhibition of host innate immune response by virus</keyword>
<keyword evidence="11" id="KW-0899">Viral immunoevasion</keyword>
<evidence type="ECO:0000256" key="8">
    <source>
        <dbReference type="ARBA" id="ARBA00022830"/>
    </source>
</evidence>
<protein>
    <recommendedName>
        <fullName evidence="5">Protein DP71L</fullName>
    </recommendedName>
    <alternativeName>
        <fullName evidence="12">MyD116 homolog</fullName>
    </alternativeName>
</protein>
<evidence type="ECO:0000256" key="1">
    <source>
        <dbReference type="ARBA" id="ARBA00003756"/>
    </source>
</evidence>
<feature type="compositionally biased region" description="Polar residues" evidence="13">
    <location>
        <begin position="216"/>
        <end position="237"/>
    </location>
</feature>
<evidence type="ECO:0000256" key="13">
    <source>
        <dbReference type="SAM" id="MobiDB-lite"/>
    </source>
</evidence>
<feature type="region of interest" description="Disordered" evidence="13">
    <location>
        <begin position="166"/>
        <end position="187"/>
    </location>
</feature>